<dbReference type="RefSeq" id="WP_244386170.1">
    <property type="nucleotide sequence ID" value="NZ_AP025564.1"/>
</dbReference>
<dbReference type="Pfam" id="PF08378">
    <property type="entry name" value="NERD"/>
    <property type="match status" value="1"/>
</dbReference>
<dbReference type="SUPFAM" id="SSF57783">
    <property type="entry name" value="Zinc beta-ribbon"/>
    <property type="match status" value="1"/>
</dbReference>
<organism evidence="2 3">
    <name type="scientific">Raoultibacter timonensis</name>
    <dbReference type="NCBI Taxonomy" id="1907662"/>
    <lineage>
        <taxon>Bacteria</taxon>
        <taxon>Bacillati</taxon>
        <taxon>Actinomycetota</taxon>
        <taxon>Coriobacteriia</taxon>
        <taxon>Eggerthellales</taxon>
        <taxon>Eggerthellaceae</taxon>
        <taxon>Raoultibacter</taxon>
    </lineage>
</organism>
<dbReference type="PROSITE" id="PS50965">
    <property type="entry name" value="NERD"/>
    <property type="match status" value="1"/>
</dbReference>
<sequence>MGLLNRIKGEEPGLFKKLEHVFDGSGHYGEFLTDYALAHGSIPGSFKTFTNIYVPTRGRTTEIDVVQLHEKGILVFESKNYSGWIFGSAEQQQWTQSLKGGQKNRFYNPIMQNRSHIRALANHLGVPESAFLSFIVFSERCELKAVPPDTESCKILRRHHLVRDVNRALDNRTPVFNQAQLESLANAIESMCKTEEKAIEHIETVKGIQAGQICPYCGGKLVERKGKHGVFLGCSAYPACRYTKNL</sequence>
<gene>
    <name evidence="2" type="ORF">CE91St30_23690</name>
</gene>
<dbReference type="EMBL" id="AP025564">
    <property type="protein sequence ID" value="BDE97036.1"/>
    <property type="molecule type" value="Genomic_DNA"/>
</dbReference>
<dbReference type="Proteomes" id="UP001320544">
    <property type="component" value="Chromosome"/>
</dbReference>
<protein>
    <submittedName>
        <fullName evidence="2">Topoisomerase</fullName>
    </submittedName>
</protein>
<evidence type="ECO:0000259" key="1">
    <source>
        <dbReference type="PROSITE" id="PS50965"/>
    </source>
</evidence>
<reference evidence="2 3" key="1">
    <citation type="submission" date="2022-01" db="EMBL/GenBank/DDBJ databases">
        <title>Novel bile acid biosynthetic pathways are enriched in the microbiome of centenarians.</title>
        <authorList>
            <person name="Sato Y."/>
            <person name="Atarashi K."/>
            <person name="Plichta R.D."/>
            <person name="Arai Y."/>
            <person name="Sasajima S."/>
            <person name="Kearney M.S."/>
            <person name="Suda W."/>
            <person name="Takeshita K."/>
            <person name="Sasaki T."/>
            <person name="Okamoto S."/>
            <person name="Skelly N.A."/>
            <person name="Okamura Y."/>
            <person name="Vlamakis H."/>
            <person name="Li Y."/>
            <person name="Tanoue T."/>
            <person name="Takei H."/>
            <person name="Nittono H."/>
            <person name="Narushima S."/>
            <person name="Irie J."/>
            <person name="Itoh H."/>
            <person name="Moriya K."/>
            <person name="Sugiura Y."/>
            <person name="Suematsu M."/>
            <person name="Moritoki N."/>
            <person name="Shibata S."/>
            <person name="Littman R.D."/>
            <person name="Fischbach A.M."/>
            <person name="Uwamino Y."/>
            <person name="Inoue T."/>
            <person name="Honda A."/>
            <person name="Hattori M."/>
            <person name="Murai T."/>
            <person name="Xavier J.R."/>
            <person name="Hirose N."/>
            <person name="Honda K."/>
        </authorList>
    </citation>
    <scope>NUCLEOTIDE SEQUENCE [LARGE SCALE GENOMIC DNA]</scope>
    <source>
        <strain evidence="2 3">CE91-St30</strain>
    </source>
</reference>
<dbReference type="InterPro" id="IPR013498">
    <property type="entry name" value="Topo_IA_Znf"/>
</dbReference>
<keyword evidence="3" id="KW-1185">Reference proteome</keyword>
<dbReference type="InterPro" id="IPR011528">
    <property type="entry name" value="NERD"/>
</dbReference>
<name>A0ABM7WKW9_9ACTN</name>
<proteinExistence type="predicted"/>
<evidence type="ECO:0000313" key="2">
    <source>
        <dbReference type="EMBL" id="BDE97036.1"/>
    </source>
</evidence>
<accession>A0ABM7WKW9</accession>
<evidence type="ECO:0000313" key="3">
    <source>
        <dbReference type="Proteomes" id="UP001320544"/>
    </source>
</evidence>
<feature type="domain" description="NERD" evidence="1">
    <location>
        <begin position="25"/>
        <end position="143"/>
    </location>
</feature>
<dbReference type="Pfam" id="PF01396">
    <property type="entry name" value="Zn_ribbon_Top1"/>
    <property type="match status" value="1"/>
</dbReference>
<dbReference type="Gene3D" id="3.30.65.10">
    <property type="entry name" value="Bacterial Topoisomerase I, domain 1"/>
    <property type="match status" value="1"/>
</dbReference>